<accession>A0A7G6T4S6</accession>
<evidence type="ECO:0000313" key="2">
    <source>
        <dbReference type="Proteomes" id="UP000515465"/>
    </source>
</evidence>
<protein>
    <submittedName>
        <fullName evidence="1">DUF433 domain-containing protein</fullName>
    </submittedName>
</protein>
<dbReference type="RefSeq" id="WP_183454937.1">
    <property type="nucleotide sequence ID" value="NZ_CP050298.1"/>
</dbReference>
<proteinExistence type="predicted"/>
<geneLocation type="plasmid" evidence="1 2">
    <name>p_3</name>
</geneLocation>
<dbReference type="InterPro" id="IPR036388">
    <property type="entry name" value="WH-like_DNA-bd_sf"/>
</dbReference>
<dbReference type="InterPro" id="IPR009057">
    <property type="entry name" value="Homeodomain-like_sf"/>
</dbReference>
<keyword evidence="1" id="KW-0614">Plasmid</keyword>
<reference evidence="2" key="1">
    <citation type="journal article" date="2020" name="Mol. Plant Microbe">
        <title>Rhizobial microsymbionts of the narrowly endemic Oxytropis species growing in Kamchatka are characterized by significant genetic diversity and possess a set of genes that are associated with T3SS and T6SS secretion systems and can affect the development of symbiosis.</title>
        <authorList>
            <person name="Safronova V."/>
            <person name="Guro P."/>
            <person name="Sazanova A."/>
            <person name="Kuznetsova I."/>
            <person name="Belimov A."/>
            <person name="Yakubov V."/>
            <person name="Chirak E."/>
            <person name="Afonin A."/>
            <person name="Gogolev Y."/>
            <person name="Andronov E."/>
            <person name="Tikhonovich I."/>
        </authorList>
    </citation>
    <scope>NUCLEOTIDE SEQUENCE [LARGE SCALE GENOMIC DNA]</scope>
    <source>
        <strain evidence="2">583</strain>
        <plasmid evidence="2">p_3</plasmid>
    </source>
</reference>
<dbReference type="EMBL" id="CP050298">
    <property type="protein sequence ID" value="QND61758.1"/>
    <property type="molecule type" value="Genomic_DNA"/>
</dbReference>
<evidence type="ECO:0000313" key="1">
    <source>
        <dbReference type="EMBL" id="QND61758.1"/>
    </source>
</evidence>
<organism evidence="1 2">
    <name type="scientific">Mesorhizobium huakuii</name>
    <dbReference type="NCBI Taxonomy" id="28104"/>
    <lineage>
        <taxon>Bacteria</taxon>
        <taxon>Pseudomonadati</taxon>
        <taxon>Pseudomonadota</taxon>
        <taxon>Alphaproteobacteria</taxon>
        <taxon>Hyphomicrobiales</taxon>
        <taxon>Phyllobacteriaceae</taxon>
        <taxon>Mesorhizobium</taxon>
    </lineage>
</organism>
<gene>
    <name evidence="1" type="ORF">HB778_36490</name>
</gene>
<dbReference type="AlphaFoldDB" id="A0A7G6T4S6"/>
<dbReference type="InterPro" id="IPR007367">
    <property type="entry name" value="DUF433"/>
</dbReference>
<dbReference type="Gene3D" id="1.10.10.10">
    <property type="entry name" value="Winged helix-like DNA-binding domain superfamily/Winged helix DNA-binding domain"/>
    <property type="match status" value="1"/>
</dbReference>
<sequence>MASAQTLTLSEAGYVLNRSASTLNKAVDTGVIRAGQRKIGNAVQRVLGPAELRFLRLADELDRDLTPAGRRRLYEALRKLSADTHMVKLGELDLDLARIDSDLKDRLARLDHIRLWVDRDKEQSEAFIRETDVPAHFIAALAREQTVDEILVDYPSLNRTQVEAAIEYAKAYPKRGRPYATRSLKRTLADMADLGVFDADGGSEEAAPRKIP</sequence>
<name>A0A7G6T4S6_9HYPH</name>
<dbReference type="Proteomes" id="UP000515465">
    <property type="component" value="Plasmid p_3"/>
</dbReference>
<dbReference type="SUPFAM" id="SSF46689">
    <property type="entry name" value="Homeodomain-like"/>
    <property type="match status" value="1"/>
</dbReference>
<dbReference type="Pfam" id="PF04255">
    <property type="entry name" value="DUF433"/>
    <property type="match status" value="1"/>
</dbReference>